<dbReference type="GO" id="GO:0035485">
    <property type="term" value="F:adenine/guanine mispair binding"/>
    <property type="evidence" value="ECO:0007669"/>
    <property type="project" value="TreeGrafter"/>
</dbReference>
<evidence type="ECO:0000256" key="8">
    <source>
        <dbReference type="ARBA" id="ARBA00022763"/>
    </source>
</evidence>
<comment type="similarity">
    <text evidence="3 14">Belongs to the Nth/MutY family.</text>
</comment>
<dbReference type="NCBIfam" id="TIGR01084">
    <property type="entry name" value="mutY"/>
    <property type="match status" value="1"/>
</dbReference>
<evidence type="ECO:0000256" key="2">
    <source>
        <dbReference type="ARBA" id="ARBA00002933"/>
    </source>
</evidence>
<dbReference type="InterPro" id="IPR000445">
    <property type="entry name" value="HhH_motif"/>
</dbReference>
<dbReference type="AlphaFoldDB" id="A0A5N1GFX8"/>
<evidence type="ECO:0000256" key="10">
    <source>
        <dbReference type="ARBA" id="ARBA00023004"/>
    </source>
</evidence>
<evidence type="ECO:0000256" key="3">
    <source>
        <dbReference type="ARBA" id="ARBA00008343"/>
    </source>
</evidence>
<keyword evidence="10 14" id="KW-0408">Iron</keyword>
<feature type="domain" description="Nudix hydrolase" evidence="15">
    <location>
        <begin position="276"/>
        <end position="432"/>
    </location>
</feature>
<keyword evidence="7" id="KW-0479">Metal-binding</keyword>
<comment type="function">
    <text evidence="2">Adenine glycosylase active on G-A mispairs. MutY also corrects error-prone DNA synthesis past GO lesions which are due to the oxidatively damaged form of guanine: 7,8-dihydro-8-oxoguanine (8-oxo-dGTP).</text>
</comment>
<dbReference type="FunFam" id="1.10.340.30:FF:000002">
    <property type="entry name" value="Adenine DNA glycosylase"/>
    <property type="match status" value="1"/>
</dbReference>
<evidence type="ECO:0000256" key="1">
    <source>
        <dbReference type="ARBA" id="ARBA00000843"/>
    </source>
</evidence>
<dbReference type="CDD" id="cd00056">
    <property type="entry name" value="ENDO3c"/>
    <property type="match status" value="1"/>
</dbReference>
<keyword evidence="6" id="KW-0004">4Fe-4S</keyword>
<dbReference type="InterPro" id="IPR011257">
    <property type="entry name" value="DNA_glycosylase"/>
</dbReference>
<dbReference type="GO" id="GO:0006298">
    <property type="term" value="P:mismatch repair"/>
    <property type="evidence" value="ECO:0007669"/>
    <property type="project" value="TreeGrafter"/>
</dbReference>
<evidence type="ECO:0000313" key="16">
    <source>
        <dbReference type="EMBL" id="KAA9299039.1"/>
    </source>
</evidence>
<dbReference type="CDD" id="cd03431">
    <property type="entry name" value="NUDIX_DNA_Glycosylase_C-MutY"/>
    <property type="match status" value="1"/>
</dbReference>
<evidence type="ECO:0000259" key="15">
    <source>
        <dbReference type="PROSITE" id="PS51462"/>
    </source>
</evidence>
<keyword evidence="8 14" id="KW-0227">DNA damage</keyword>
<dbReference type="InterPro" id="IPR005760">
    <property type="entry name" value="A/G_AdeGlyc_MutY"/>
</dbReference>
<accession>A0A5N1GFX8</accession>
<evidence type="ECO:0000256" key="13">
    <source>
        <dbReference type="ARBA" id="ARBA00023295"/>
    </source>
</evidence>
<dbReference type="GO" id="GO:0006284">
    <property type="term" value="P:base-excision repair"/>
    <property type="evidence" value="ECO:0007669"/>
    <property type="project" value="UniProtKB-UniRule"/>
</dbReference>
<evidence type="ECO:0000313" key="17">
    <source>
        <dbReference type="Proteomes" id="UP000327148"/>
    </source>
</evidence>
<dbReference type="Pfam" id="PF00633">
    <property type="entry name" value="HHH"/>
    <property type="match status" value="1"/>
</dbReference>
<dbReference type="EC" id="3.2.2.31" evidence="4 14"/>
<dbReference type="Pfam" id="PF14815">
    <property type="entry name" value="NUDIX_4"/>
    <property type="match status" value="1"/>
</dbReference>
<dbReference type="InterPro" id="IPR029119">
    <property type="entry name" value="MutY_C"/>
</dbReference>
<dbReference type="SMART" id="SM00478">
    <property type="entry name" value="ENDO3c"/>
    <property type="match status" value="1"/>
</dbReference>
<dbReference type="GO" id="GO:0000701">
    <property type="term" value="F:purine-specific mismatch base pair DNA N-glycosylase activity"/>
    <property type="evidence" value="ECO:0007669"/>
    <property type="project" value="UniProtKB-EC"/>
</dbReference>
<dbReference type="Pfam" id="PF00730">
    <property type="entry name" value="HhH-GPD"/>
    <property type="match status" value="1"/>
</dbReference>
<dbReference type="InterPro" id="IPR044298">
    <property type="entry name" value="MIG/MutY"/>
</dbReference>
<evidence type="ECO:0000256" key="14">
    <source>
        <dbReference type="RuleBase" id="RU365096"/>
    </source>
</evidence>
<dbReference type="InterPro" id="IPR000086">
    <property type="entry name" value="NUDIX_hydrolase_dom"/>
</dbReference>
<dbReference type="InterPro" id="IPR015797">
    <property type="entry name" value="NUDIX_hydrolase-like_dom_sf"/>
</dbReference>
<keyword evidence="11" id="KW-0411">Iron-sulfur</keyword>
<dbReference type="InterPro" id="IPR003265">
    <property type="entry name" value="HhH-GPD_domain"/>
</dbReference>
<dbReference type="GO" id="GO:0032357">
    <property type="term" value="F:oxidized purine DNA binding"/>
    <property type="evidence" value="ECO:0007669"/>
    <property type="project" value="TreeGrafter"/>
</dbReference>
<sequence>MPLSIGWTKRWRRKRDNLQIQDQKPKDWIGRSAIEDIGPEIYGVQVWGPKTNEKFQTCLLDWYDQYGRTLPWRESKSAYAVWVSEIMLQQTQVDTVIPYYHNFMQSFPDIESLAQADEADLLKAWEGLGYYSRVRNMQVAAQTIMEEFDGEFPNELKAIQSLKGIGPYTAGAIASIAFGIVTPAIDGNAMRVFARLFTVTADIAQAKNRKIFQALGQYLVDPDRPGDFNQAIMDLGSSFQRAKDPNPEASPLRDFNLSTLTGTSLAYPVKSKKAKAKHYYYDALVLEDKTGRVLICQRPKTGLLAKMWTVPLIERTQAGKEAGQLGPLFADQVAEDDQSIYDNLLLEAQTHYQVSPIFYKRQLAEVKHVFSHQVWHIRIYQGQVNEDPDQVLDRLEKEAQTNWAWLKLDDLSQHAFPTVQMKIWQAYEKNRV</sequence>
<keyword evidence="13 14" id="KW-0326">Glycosidase</keyword>
<dbReference type="Proteomes" id="UP000327148">
    <property type="component" value="Unassembled WGS sequence"/>
</dbReference>
<organism evidence="16 17">
    <name type="scientific">Aerococcus sanguinicola</name>
    <dbReference type="NCBI Taxonomy" id="119206"/>
    <lineage>
        <taxon>Bacteria</taxon>
        <taxon>Bacillati</taxon>
        <taxon>Bacillota</taxon>
        <taxon>Bacilli</taxon>
        <taxon>Lactobacillales</taxon>
        <taxon>Aerococcaceae</taxon>
        <taxon>Aerococcus</taxon>
    </lineage>
</organism>
<dbReference type="Gene3D" id="3.90.79.10">
    <property type="entry name" value="Nucleoside Triphosphate Pyrophosphohydrolase"/>
    <property type="match status" value="1"/>
</dbReference>
<proteinExistence type="inferred from homology"/>
<evidence type="ECO:0000256" key="6">
    <source>
        <dbReference type="ARBA" id="ARBA00022485"/>
    </source>
</evidence>
<dbReference type="Gene3D" id="1.10.340.30">
    <property type="entry name" value="Hypothetical protein, domain 2"/>
    <property type="match status" value="1"/>
</dbReference>
<dbReference type="GO" id="GO:0046872">
    <property type="term" value="F:metal ion binding"/>
    <property type="evidence" value="ECO:0007669"/>
    <property type="project" value="UniProtKB-UniRule"/>
</dbReference>
<evidence type="ECO:0000256" key="12">
    <source>
        <dbReference type="ARBA" id="ARBA00023204"/>
    </source>
</evidence>
<dbReference type="SUPFAM" id="SSF55811">
    <property type="entry name" value="Nudix"/>
    <property type="match status" value="1"/>
</dbReference>
<dbReference type="EMBL" id="VYWO01000011">
    <property type="protein sequence ID" value="KAA9299039.1"/>
    <property type="molecule type" value="Genomic_DNA"/>
</dbReference>
<reference evidence="16 17" key="1">
    <citation type="submission" date="2019-09" db="EMBL/GenBank/DDBJ databases">
        <title>Draft genome sequence assemblies of isolates from the urinary tract.</title>
        <authorList>
            <person name="Mores C.R."/>
            <person name="Putonti C."/>
            <person name="Wolfe A.J."/>
        </authorList>
    </citation>
    <scope>NUCLEOTIDE SEQUENCE [LARGE SCALE GENOMIC DNA]</scope>
    <source>
        <strain evidence="16 17">UMB623</strain>
    </source>
</reference>
<dbReference type="SUPFAM" id="SSF48150">
    <property type="entry name" value="DNA-glycosylase"/>
    <property type="match status" value="1"/>
</dbReference>
<dbReference type="OrthoDB" id="9802365at2"/>
<comment type="caution">
    <text evidence="16">The sequence shown here is derived from an EMBL/GenBank/DDBJ whole genome shotgun (WGS) entry which is preliminary data.</text>
</comment>
<gene>
    <name evidence="16" type="primary">mutY</name>
    <name evidence="16" type="ORF">F6I03_09620</name>
</gene>
<keyword evidence="9" id="KW-0378">Hydrolase</keyword>
<dbReference type="PANTHER" id="PTHR42944:SF1">
    <property type="entry name" value="ADENINE DNA GLYCOSYLASE"/>
    <property type="match status" value="1"/>
</dbReference>
<dbReference type="InterPro" id="IPR023170">
    <property type="entry name" value="HhH_base_excis_C"/>
</dbReference>
<dbReference type="Gene3D" id="1.10.1670.10">
    <property type="entry name" value="Helix-hairpin-Helix base-excision DNA repair enzymes (C-terminal)"/>
    <property type="match status" value="1"/>
</dbReference>
<dbReference type="STRING" id="119206.AWM72_06565"/>
<comment type="cofactor">
    <cofactor evidence="14">
        <name>[4Fe-4S] cluster</name>
        <dbReference type="ChEBI" id="CHEBI:49883"/>
    </cofactor>
    <text evidence="14">Binds 1 [4Fe-4S] cluster.</text>
</comment>
<dbReference type="GO" id="GO:0051539">
    <property type="term" value="F:4 iron, 4 sulfur cluster binding"/>
    <property type="evidence" value="ECO:0007669"/>
    <property type="project" value="UniProtKB-UniRule"/>
</dbReference>
<name>A0A5N1GFX8_9LACT</name>
<evidence type="ECO:0000256" key="7">
    <source>
        <dbReference type="ARBA" id="ARBA00022723"/>
    </source>
</evidence>
<evidence type="ECO:0000256" key="5">
    <source>
        <dbReference type="ARBA" id="ARBA00022023"/>
    </source>
</evidence>
<evidence type="ECO:0000256" key="11">
    <source>
        <dbReference type="ARBA" id="ARBA00023014"/>
    </source>
</evidence>
<evidence type="ECO:0000256" key="4">
    <source>
        <dbReference type="ARBA" id="ARBA00012045"/>
    </source>
</evidence>
<keyword evidence="12" id="KW-0234">DNA repair</keyword>
<dbReference type="GO" id="GO:0034039">
    <property type="term" value="F:8-oxo-7,8-dihydroguanine DNA N-glycosylase activity"/>
    <property type="evidence" value="ECO:0007669"/>
    <property type="project" value="TreeGrafter"/>
</dbReference>
<dbReference type="PROSITE" id="PS51462">
    <property type="entry name" value="NUDIX"/>
    <property type="match status" value="1"/>
</dbReference>
<evidence type="ECO:0000256" key="9">
    <source>
        <dbReference type="ARBA" id="ARBA00022801"/>
    </source>
</evidence>
<protein>
    <recommendedName>
        <fullName evidence="5 14">Adenine DNA glycosylase</fullName>
        <ecNumber evidence="4 14">3.2.2.31</ecNumber>
    </recommendedName>
</protein>
<comment type="catalytic activity">
    <reaction evidence="1 14">
        <text>Hydrolyzes free adenine bases from 7,8-dihydro-8-oxoguanine:adenine mismatched double-stranded DNA, leaving an apurinic site.</text>
        <dbReference type="EC" id="3.2.2.31"/>
    </reaction>
</comment>
<dbReference type="PANTHER" id="PTHR42944">
    <property type="entry name" value="ADENINE DNA GLYCOSYLASE"/>
    <property type="match status" value="1"/>
</dbReference>